<dbReference type="PANTHER" id="PTHR32305:SF17">
    <property type="entry name" value="TRNA NUCLEASE WAPA"/>
    <property type="match status" value="1"/>
</dbReference>
<organism evidence="6 7">
    <name type="scientific">Streptococcus suis</name>
    <dbReference type="NCBI Taxonomy" id="1307"/>
    <lineage>
        <taxon>Bacteria</taxon>
        <taxon>Bacillati</taxon>
        <taxon>Bacillota</taxon>
        <taxon>Bacilli</taxon>
        <taxon>Lactobacillales</taxon>
        <taxon>Streptococcaceae</taxon>
        <taxon>Streptococcus</taxon>
    </lineage>
</organism>
<evidence type="ECO:0000259" key="4">
    <source>
        <dbReference type="Pfam" id="PF14449"/>
    </source>
</evidence>
<dbReference type="Pfam" id="PF15657">
    <property type="entry name" value="Tox-HNH-EHHH"/>
    <property type="match status" value="1"/>
</dbReference>
<feature type="compositionally biased region" description="Basic and acidic residues" evidence="3">
    <location>
        <begin position="300"/>
        <end position="312"/>
    </location>
</feature>
<evidence type="ECO:0000259" key="5">
    <source>
        <dbReference type="Pfam" id="PF15657"/>
    </source>
</evidence>
<feature type="region of interest" description="Disordered" evidence="3">
    <location>
        <begin position="517"/>
        <end position="623"/>
    </location>
</feature>
<feature type="domain" description="Pre-toxin TG" evidence="4">
    <location>
        <begin position="368"/>
        <end position="439"/>
    </location>
</feature>
<evidence type="ECO:0000256" key="2">
    <source>
        <dbReference type="ARBA" id="ARBA00022525"/>
    </source>
</evidence>
<dbReference type="InterPro" id="IPR050708">
    <property type="entry name" value="T6SS_VgrG/RHS"/>
</dbReference>
<sequence>MVNPPDLDNLPGEGEVTYASQVQDVLIPYTTREDTYHYYEERNYVNDINREYTEVLQTYDHDLKARETYTYGNGRASYLDNQEDTNYNYLTNQSGSVTGLTQDGEVVASSTYHLYGSTKETTDTTGNPYAYNGEARDVTGLDYLRARYYDSQAGTFLTEDSYPGELTTPLTQNGYAYVSNNPVNYTDPSGHFFKKLLKGAGKLLTKAKNAVVNFAKNTARAVVNVAKKAYNIGRNIVNTVVNTAKGVVNWAGTQINNAKNWAVNQWNNFQRTPVYQGAQQVYQSANHYAQQQQAQARAQAEQRRQQHIRDEYSQSTGIKTTPKTREAKSMFRNWGKALKEMYTHVCKTAKRVKKQVANYVKKIDWKKVVKTSAYIAGEFFSVNDIYRVITGKDPLTGEKASRLEAAAWLTADLLTMGGSKAAKVAKVASKANKVADTVKASKAVSKVNKAIDAGKTFVKSGINKVLDTPIGFSRQVAMAGGPAMDIGGPTLREAGQYVQKGWDNMVQAFAKNGDEVVEGTSKGSKGAPPPNLSPEGAGRKGAFNEAKRKNGIPTSQNPDRVGPNLDKRGNRQPGRSYEFDRIQDGETVTVTIRDDAGGHVYKDDPSQNRGPHFNDDGGNHYDY</sequence>
<dbReference type="InterPro" id="IPR028048">
    <property type="entry name" value="Tox-HNH-EHHH"/>
</dbReference>
<name>A0A0Z8MEA4_STRSU</name>
<feature type="region of interest" description="Disordered" evidence="3">
    <location>
        <begin position="292"/>
        <end position="326"/>
    </location>
</feature>
<comment type="subcellular location">
    <subcellularLocation>
        <location evidence="1">Secreted</location>
    </subcellularLocation>
</comment>
<dbReference type="AlphaFoldDB" id="A0A0Z8MEA4"/>
<accession>A0A0Z8MEA4</accession>
<dbReference type="NCBIfam" id="TIGR03696">
    <property type="entry name" value="Rhs_assc_core"/>
    <property type="match status" value="1"/>
</dbReference>
<dbReference type="InterPro" id="IPR027797">
    <property type="entry name" value="PT-TG_dom"/>
</dbReference>
<evidence type="ECO:0000256" key="1">
    <source>
        <dbReference type="ARBA" id="ARBA00004613"/>
    </source>
</evidence>
<evidence type="ECO:0000313" key="7">
    <source>
        <dbReference type="Proteomes" id="UP000070960"/>
    </source>
</evidence>
<dbReference type="PANTHER" id="PTHR32305">
    <property type="match status" value="1"/>
</dbReference>
<protein>
    <submittedName>
        <fullName evidence="6">Cell wall-associated polypeptide CWBP200</fullName>
    </submittedName>
</protein>
<dbReference type="Proteomes" id="UP000070960">
    <property type="component" value="Unassembled WGS sequence"/>
</dbReference>
<reference evidence="6 7" key="1">
    <citation type="submission" date="2016-02" db="EMBL/GenBank/DDBJ databases">
        <authorList>
            <consortium name="Pathogen Informatics"/>
        </authorList>
    </citation>
    <scope>NUCLEOTIDE SEQUENCE [LARGE SCALE GENOMIC DNA]</scope>
    <source>
        <strain evidence="6 7">LSS80</strain>
    </source>
</reference>
<proteinExistence type="predicted"/>
<gene>
    <name evidence="6" type="primary">wapA_2</name>
    <name evidence="6" type="ORF">ERS132442_02194</name>
</gene>
<keyword evidence="2" id="KW-0964">Secreted</keyword>
<dbReference type="GO" id="GO:0005576">
    <property type="term" value="C:extracellular region"/>
    <property type="evidence" value="ECO:0007669"/>
    <property type="project" value="UniProtKB-SubCell"/>
</dbReference>
<dbReference type="EMBL" id="FIIE01000033">
    <property type="protein sequence ID" value="CYW07398.1"/>
    <property type="molecule type" value="Genomic_DNA"/>
</dbReference>
<dbReference type="Pfam" id="PF14449">
    <property type="entry name" value="PT-TG"/>
    <property type="match status" value="1"/>
</dbReference>
<feature type="domain" description="HNH/Endo VII superfamily nuclease toxins" evidence="5">
    <location>
        <begin position="563"/>
        <end position="623"/>
    </location>
</feature>
<evidence type="ECO:0000256" key="3">
    <source>
        <dbReference type="SAM" id="MobiDB-lite"/>
    </source>
</evidence>
<dbReference type="InterPro" id="IPR022385">
    <property type="entry name" value="Rhs_assc_core"/>
</dbReference>
<dbReference type="Gene3D" id="2.180.10.10">
    <property type="entry name" value="RHS repeat-associated core"/>
    <property type="match status" value="1"/>
</dbReference>
<feature type="compositionally biased region" description="Basic and acidic residues" evidence="3">
    <location>
        <begin position="592"/>
        <end position="623"/>
    </location>
</feature>
<evidence type="ECO:0000313" key="6">
    <source>
        <dbReference type="EMBL" id="CYW07398.1"/>
    </source>
</evidence>